<organism evidence="3 4">
    <name type="scientific">Pseudoroseicyclus aestuarii</name>
    <dbReference type="NCBI Taxonomy" id="1795041"/>
    <lineage>
        <taxon>Bacteria</taxon>
        <taxon>Pseudomonadati</taxon>
        <taxon>Pseudomonadota</taxon>
        <taxon>Alphaproteobacteria</taxon>
        <taxon>Rhodobacterales</taxon>
        <taxon>Paracoccaceae</taxon>
        <taxon>Pseudoroseicyclus</taxon>
    </lineage>
</organism>
<evidence type="ECO:0000313" key="4">
    <source>
        <dbReference type="Proteomes" id="UP000248311"/>
    </source>
</evidence>
<gene>
    <name evidence="3" type="ORF">DFP88_103103</name>
</gene>
<feature type="transmembrane region" description="Helical" evidence="2">
    <location>
        <begin position="186"/>
        <end position="206"/>
    </location>
</feature>
<dbReference type="InterPro" id="IPR050445">
    <property type="entry name" value="Bact_polysacc_biosynth/exp"/>
</dbReference>
<dbReference type="OrthoDB" id="7810642at2"/>
<evidence type="ECO:0000256" key="2">
    <source>
        <dbReference type="SAM" id="Phobius"/>
    </source>
</evidence>
<feature type="compositionally biased region" description="Low complexity" evidence="1">
    <location>
        <begin position="105"/>
        <end position="118"/>
    </location>
</feature>
<reference evidence="3 4" key="1">
    <citation type="submission" date="2018-06" db="EMBL/GenBank/DDBJ databases">
        <title>Genomic Encyclopedia of Type Strains, Phase III (KMG-III): the genomes of soil and plant-associated and newly described type strains.</title>
        <authorList>
            <person name="Whitman W."/>
        </authorList>
    </citation>
    <scope>NUCLEOTIDE SEQUENCE [LARGE SCALE GENOMIC DNA]</scope>
    <source>
        <strain evidence="3 4">CECT 9025</strain>
    </source>
</reference>
<evidence type="ECO:0000313" key="3">
    <source>
        <dbReference type="EMBL" id="PYE83744.1"/>
    </source>
</evidence>
<evidence type="ECO:0000256" key="1">
    <source>
        <dbReference type="SAM" id="MobiDB-lite"/>
    </source>
</evidence>
<keyword evidence="2" id="KW-0812">Transmembrane</keyword>
<dbReference type="GO" id="GO:0004713">
    <property type="term" value="F:protein tyrosine kinase activity"/>
    <property type="evidence" value="ECO:0007669"/>
    <property type="project" value="TreeGrafter"/>
</dbReference>
<feature type="transmembrane region" description="Helical" evidence="2">
    <location>
        <begin position="519"/>
        <end position="539"/>
    </location>
</feature>
<protein>
    <submittedName>
        <fullName evidence="3">Capsular polysaccharide transport system permease protein</fullName>
    </submittedName>
</protein>
<keyword evidence="2" id="KW-1133">Transmembrane helix</keyword>
<feature type="compositionally biased region" description="Pro residues" evidence="1">
    <location>
        <begin position="32"/>
        <end position="57"/>
    </location>
</feature>
<dbReference type="EMBL" id="QJTE01000003">
    <property type="protein sequence ID" value="PYE83744.1"/>
    <property type="molecule type" value="Genomic_DNA"/>
</dbReference>
<dbReference type="AlphaFoldDB" id="A0A318T0N8"/>
<feature type="region of interest" description="Disordered" evidence="1">
    <location>
        <begin position="102"/>
        <end position="161"/>
    </location>
</feature>
<keyword evidence="4" id="KW-1185">Reference proteome</keyword>
<dbReference type="GO" id="GO:0005886">
    <property type="term" value="C:plasma membrane"/>
    <property type="evidence" value="ECO:0007669"/>
    <property type="project" value="TreeGrafter"/>
</dbReference>
<dbReference type="Proteomes" id="UP000248311">
    <property type="component" value="Unassembled WGS sequence"/>
</dbReference>
<dbReference type="PANTHER" id="PTHR32309:SF13">
    <property type="entry name" value="FERRIC ENTEROBACTIN TRANSPORT PROTEIN FEPE"/>
    <property type="match status" value="1"/>
</dbReference>
<keyword evidence="2" id="KW-0472">Membrane</keyword>
<feature type="compositionally biased region" description="Low complexity" evidence="1">
    <location>
        <begin position="18"/>
        <end position="30"/>
    </location>
</feature>
<feature type="compositionally biased region" description="Pro residues" evidence="1">
    <location>
        <begin position="119"/>
        <end position="146"/>
    </location>
</feature>
<proteinExistence type="predicted"/>
<feature type="region of interest" description="Disordered" evidence="1">
    <location>
        <begin position="18"/>
        <end position="84"/>
    </location>
</feature>
<name>A0A318T0N8_9RHOB</name>
<dbReference type="PANTHER" id="PTHR32309">
    <property type="entry name" value="TYROSINE-PROTEIN KINASE"/>
    <property type="match status" value="1"/>
</dbReference>
<sequence>MTTMPSLMRYRLQRGGPLHRAAAGAAIRVEAPPEPDSGSAPPPALPEPAPPTPPQEIEPPAREGLSGRQLRGARREAQRRGLAVTSDLDAVRQLRAQGVEIGARRGQTQPATQPAAPAGAPPLPEGPPDPVPVDGPPPGPGAPPEAPRAAPAGVLPGAAPNPVTAADVSTIQQELAQRRRRRSLMLAARLAVMVLLPTMVTGWYFFAVATPMYATTSEFVIQKAEASNAAAGLGGLFQGTSMATQQDSITVQSYLSSRAAMLRLDREEGFRAHFAQPFIDPLKRLPPQASDEETFARYRSSVRLSYDPTEGIVRMEVIAAEPEVSARFSGALIGYAEEQVDQLTQRLRADQMDGARASYREAEARRADALDEWLRIQGAVQQIDPVGETAARTQQIGALQTERQQLELRLQSRLSVAEPNAAQVGALRGRIDGITALIADLRREMTEETEAGVSLAQRNTELRLAEENYTFQTVMVQQALQQMESARTEANRQVRYLSVGVEPLPPDRPTYPRAAQNTALALAIFAGIYLMLSLTASILREQMSA</sequence>
<comment type="caution">
    <text evidence="3">The sequence shown here is derived from an EMBL/GenBank/DDBJ whole genome shotgun (WGS) entry which is preliminary data.</text>
</comment>
<feature type="compositionally biased region" description="Low complexity" evidence="1">
    <location>
        <begin position="147"/>
        <end position="161"/>
    </location>
</feature>
<accession>A0A318T0N8</accession>